<accession>A0A286N4C6</accession>
<dbReference type="OrthoDB" id="39247at10239"/>
<dbReference type="GeneID" id="40086219"/>
<sequence length="81" mass="9280">MTRLLEPYRLEATVTTTEVKRSANMPGVWIMWGIDGQAYYLRGVPTALPSMLKAHKALSVKVRKFENTNFVERILSIQKAR</sequence>
<proteinExistence type="predicted"/>
<reference evidence="3" key="2">
    <citation type="submission" date="2017-06" db="EMBL/GenBank/DDBJ databases">
        <authorList>
            <person name="Kim H.J."/>
            <person name="Triplett B.A."/>
        </authorList>
    </citation>
    <scope>NUCLEOTIDE SEQUENCE [LARGE SCALE GENOMIC DNA]</scope>
</reference>
<evidence type="ECO:0000313" key="2">
    <source>
        <dbReference type="EMBL" id="ASX99317.1"/>
    </source>
</evidence>
<dbReference type="EMBL" id="MF185731">
    <property type="protein sequence ID" value="ASX99317.1"/>
    <property type="molecule type" value="Genomic_DNA"/>
</dbReference>
<dbReference type="KEGG" id="vg:40086219"/>
<dbReference type="Proteomes" id="UP000225204">
    <property type="component" value="Segment"/>
</dbReference>
<dbReference type="EMBL" id="MF185731">
    <property type="protein sequence ID" value="ASX99233.1"/>
    <property type="molecule type" value="Genomic_DNA"/>
</dbReference>
<gene>
    <name evidence="1" type="primary">2</name>
    <name evidence="2" type="synonym">96</name>
    <name evidence="1" type="ORF">SEA_MOLIVIA_2</name>
    <name evidence="2" type="ORF">SEA_MOLIVIA_96</name>
</gene>
<name>A0A286N4C6_9CAUD</name>
<keyword evidence="3" id="KW-1185">Reference proteome</keyword>
<evidence type="ECO:0000313" key="1">
    <source>
        <dbReference type="EMBL" id="ASX99233.1"/>
    </source>
</evidence>
<reference evidence="1" key="1">
    <citation type="submission" date="2017-06" db="EMBL/GenBank/DDBJ databases">
        <authorList>
            <person name="Martinez A."/>
            <person name="Moy E.A."/>
            <person name="Dunbar D."/>
            <person name="Baltzegar D.A."/>
            <person name="Young E.C."/>
            <person name="Sides K.F."/>
            <person name="Macialek J."/>
            <person name="Stoner T.H."/>
            <person name="Garlena R.A."/>
            <person name="Russell D.A."/>
            <person name="Pope W.H."/>
            <person name="Jacobs-Sera D."/>
            <person name="Hatfull G.F."/>
        </authorList>
    </citation>
    <scope>NUCLEOTIDE SEQUENCE</scope>
</reference>
<evidence type="ECO:0000313" key="3">
    <source>
        <dbReference type="Proteomes" id="UP000225204"/>
    </source>
</evidence>
<organism evidence="1 3">
    <name type="scientific">Arthrobacter phage Molivia</name>
    <dbReference type="NCBI Taxonomy" id="2015839"/>
    <lineage>
        <taxon>Viruses</taxon>
        <taxon>Duplodnaviria</taxon>
        <taxon>Heunggongvirae</taxon>
        <taxon>Uroviricota</taxon>
        <taxon>Caudoviricetes</taxon>
        <taxon>Amigovirus</taxon>
        <taxon>Amigovirus molivia</taxon>
    </lineage>
</organism>
<protein>
    <submittedName>
        <fullName evidence="1">Uncharacterized protein</fullName>
    </submittedName>
</protein>
<dbReference type="RefSeq" id="YP_009610130.1">
    <property type="nucleotide sequence ID" value="NC_042001.1"/>
</dbReference>